<proteinExistence type="predicted"/>
<dbReference type="Proteomes" id="UP000321034">
    <property type="component" value="Unassembled WGS sequence"/>
</dbReference>
<evidence type="ECO:0000256" key="3">
    <source>
        <dbReference type="ARBA" id="ARBA00023163"/>
    </source>
</evidence>
<dbReference type="EMBL" id="VRSV01000002">
    <property type="protein sequence ID" value="TXK10260.1"/>
    <property type="molecule type" value="Genomic_DNA"/>
</dbReference>
<feature type="domain" description="HTH gntR-type" evidence="4">
    <location>
        <begin position="17"/>
        <end position="85"/>
    </location>
</feature>
<dbReference type="AlphaFoldDB" id="A0A5C8HY51"/>
<evidence type="ECO:0000313" key="5">
    <source>
        <dbReference type="EMBL" id="TXK10260.1"/>
    </source>
</evidence>
<comment type="caution">
    <text evidence="5">The sequence shown here is derived from an EMBL/GenBank/DDBJ whole genome shotgun (WGS) entry which is preliminary data.</text>
</comment>
<keyword evidence="3" id="KW-0804">Transcription</keyword>
<organism evidence="5 6">
    <name type="scientific">Microbacterium hatanonis</name>
    <dbReference type="NCBI Taxonomy" id="404366"/>
    <lineage>
        <taxon>Bacteria</taxon>
        <taxon>Bacillati</taxon>
        <taxon>Actinomycetota</taxon>
        <taxon>Actinomycetes</taxon>
        <taxon>Micrococcales</taxon>
        <taxon>Microbacteriaceae</taxon>
        <taxon>Microbacterium</taxon>
    </lineage>
</organism>
<dbReference type="InterPro" id="IPR028978">
    <property type="entry name" value="Chorismate_lyase_/UTRA_dom_sf"/>
</dbReference>
<dbReference type="InterPro" id="IPR050679">
    <property type="entry name" value="Bact_HTH_transcr_reg"/>
</dbReference>
<keyword evidence="2" id="KW-0238">DNA-binding</keyword>
<dbReference type="GO" id="GO:0003700">
    <property type="term" value="F:DNA-binding transcription factor activity"/>
    <property type="evidence" value="ECO:0007669"/>
    <property type="project" value="InterPro"/>
</dbReference>
<dbReference type="GO" id="GO:0045892">
    <property type="term" value="P:negative regulation of DNA-templated transcription"/>
    <property type="evidence" value="ECO:0007669"/>
    <property type="project" value="TreeGrafter"/>
</dbReference>
<dbReference type="OrthoDB" id="3194402at2"/>
<dbReference type="SMART" id="SM00345">
    <property type="entry name" value="HTH_GNTR"/>
    <property type="match status" value="1"/>
</dbReference>
<evidence type="ECO:0000313" key="6">
    <source>
        <dbReference type="Proteomes" id="UP000321034"/>
    </source>
</evidence>
<keyword evidence="1" id="KW-0805">Transcription regulation</keyword>
<keyword evidence="6" id="KW-1185">Reference proteome</keyword>
<evidence type="ECO:0000256" key="2">
    <source>
        <dbReference type="ARBA" id="ARBA00023125"/>
    </source>
</evidence>
<sequence length="254" mass="28263">MQRSVVVSQIIERTSPVPYYEQLFEILRARIVAGEVPADERLPSELELCREYGLSRATVRQTLSKLESDGFARRVPRRGVFATSPEAPSGWTVQEGFLESQIRHGRTGIETEVTDAGFVRPPDHVAEALRVGSDDQVFAIERVRSLNGRVAMFSTNWFPDAVGRTMATADAVLDGTGSVNERLREAGFVTSGARRLIHATLPPAAVAQHLRIETDQPVLRVRSLSWDHSDTRFDYYETWVLTDVIPLEVSVAAS</sequence>
<dbReference type="Pfam" id="PF00392">
    <property type="entry name" value="GntR"/>
    <property type="match status" value="1"/>
</dbReference>
<accession>A0A5C8HY51</accession>
<dbReference type="SUPFAM" id="SSF64288">
    <property type="entry name" value="Chorismate lyase-like"/>
    <property type="match status" value="1"/>
</dbReference>
<dbReference type="Gene3D" id="3.40.1410.10">
    <property type="entry name" value="Chorismate lyase-like"/>
    <property type="match status" value="1"/>
</dbReference>
<evidence type="ECO:0000256" key="1">
    <source>
        <dbReference type="ARBA" id="ARBA00023015"/>
    </source>
</evidence>
<evidence type="ECO:0000259" key="4">
    <source>
        <dbReference type="PROSITE" id="PS50949"/>
    </source>
</evidence>
<dbReference type="Gene3D" id="1.10.10.10">
    <property type="entry name" value="Winged helix-like DNA-binding domain superfamily/Winged helix DNA-binding domain"/>
    <property type="match status" value="1"/>
</dbReference>
<dbReference type="PROSITE" id="PS50949">
    <property type="entry name" value="HTH_GNTR"/>
    <property type="match status" value="1"/>
</dbReference>
<dbReference type="InterPro" id="IPR011663">
    <property type="entry name" value="UTRA"/>
</dbReference>
<dbReference type="Pfam" id="PF07702">
    <property type="entry name" value="UTRA"/>
    <property type="match status" value="1"/>
</dbReference>
<dbReference type="InterPro" id="IPR036388">
    <property type="entry name" value="WH-like_DNA-bd_sf"/>
</dbReference>
<dbReference type="PANTHER" id="PTHR44846:SF1">
    <property type="entry name" value="MANNOSYL-D-GLYCERATE TRANSPORT_METABOLISM SYSTEM REPRESSOR MNGR-RELATED"/>
    <property type="match status" value="1"/>
</dbReference>
<reference evidence="5 6" key="1">
    <citation type="submission" date="2019-08" db="EMBL/GenBank/DDBJ databases">
        <authorList>
            <person name="Dong K."/>
        </authorList>
    </citation>
    <scope>NUCLEOTIDE SEQUENCE [LARGE SCALE GENOMIC DNA]</scope>
    <source>
        <strain evidence="5 6">JCM14558</strain>
    </source>
</reference>
<protein>
    <submittedName>
        <fullName evidence="5">GntR family transcriptional regulator</fullName>
    </submittedName>
</protein>
<dbReference type="PANTHER" id="PTHR44846">
    <property type="entry name" value="MANNOSYL-D-GLYCERATE TRANSPORT/METABOLISM SYSTEM REPRESSOR MNGR-RELATED"/>
    <property type="match status" value="1"/>
</dbReference>
<gene>
    <name evidence="5" type="ORF">FVP77_15550</name>
</gene>
<name>A0A5C8HY51_9MICO</name>
<dbReference type="SUPFAM" id="SSF46785">
    <property type="entry name" value="Winged helix' DNA-binding domain"/>
    <property type="match status" value="1"/>
</dbReference>
<dbReference type="InterPro" id="IPR036390">
    <property type="entry name" value="WH_DNA-bd_sf"/>
</dbReference>
<dbReference type="CDD" id="cd07377">
    <property type="entry name" value="WHTH_GntR"/>
    <property type="match status" value="1"/>
</dbReference>
<dbReference type="PRINTS" id="PR00035">
    <property type="entry name" value="HTHGNTR"/>
</dbReference>
<dbReference type="SMART" id="SM00866">
    <property type="entry name" value="UTRA"/>
    <property type="match status" value="1"/>
</dbReference>
<dbReference type="GO" id="GO:0003677">
    <property type="term" value="F:DNA binding"/>
    <property type="evidence" value="ECO:0007669"/>
    <property type="project" value="UniProtKB-KW"/>
</dbReference>
<dbReference type="InterPro" id="IPR000524">
    <property type="entry name" value="Tscrpt_reg_HTH_GntR"/>
</dbReference>